<comment type="subcellular location">
    <subcellularLocation>
        <location evidence="1">Cell membrane</location>
        <topology evidence="1">Multi-pass membrane protein</topology>
    </subcellularLocation>
</comment>
<dbReference type="GO" id="GO:0005886">
    <property type="term" value="C:plasma membrane"/>
    <property type="evidence" value="ECO:0007669"/>
    <property type="project" value="UniProtKB-SubCell"/>
</dbReference>
<dbReference type="eggNOG" id="COG2244">
    <property type="taxonomic scope" value="Bacteria"/>
</dbReference>
<feature type="transmembrane region" description="Helical" evidence="6">
    <location>
        <begin position="299"/>
        <end position="321"/>
    </location>
</feature>
<dbReference type="Proteomes" id="UP000009049">
    <property type="component" value="Chromosome"/>
</dbReference>
<dbReference type="Pfam" id="PF13440">
    <property type="entry name" value="Polysacc_synt_3"/>
    <property type="match status" value="1"/>
</dbReference>
<evidence type="ECO:0000256" key="1">
    <source>
        <dbReference type="ARBA" id="ARBA00004651"/>
    </source>
</evidence>
<keyword evidence="5 6" id="KW-0472">Membrane</keyword>
<feature type="transmembrane region" description="Helical" evidence="6">
    <location>
        <begin position="267"/>
        <end position="287"/>
    </location>
</feature>
<protein>
    <submittedName>
        <fullName evidence="7">Polysaccharide biosynthesis protein</fullName>
    </submittedName>
</protein>
<feature type="transmembrane region" description="Helical" evidence="6">
    <location>
        <begin position="180"/>
        <end position="199"/>
    </location>
</feature>
<organism evidence="7 8">
    <name type="scientific">Robiginitalea biformata (strain ATCC BAA-864 / DSM 15991 / KCTC 12146 / HTCC2501)</name>
    <dbReference type="NCBI Taxonomy" id="313596"/>
    <lineage>
        <taxon>Bacteria</taxon>
        <taxon>Pseudomonadati</taxon>
        <taxon>Bacteroidota</taxon>
        <taxon>Flavobacteriia</taxon>
        <taxon>Flavobacteriales</taxon>
        <taxon>Flavobacteriaceae</taxon>
        <taxon>Robiginitalea</taxon>
    </lineage>
</organism>
<feature type="transmembrane region" description="Helical" evidence="6">
    <location>
        <begin position="57"/>
        <end position="75"/>
    </location>
</feature>
<feature type="transmembrane region" description="Helical" evidence="6">
    <location>
        <begin position="155"/>
        <end position="174"/>
    </location>
</feature>
<keyword evidence="2" id="KW-1003">Cell membrane</keyword>
<dbReference type="KEGG" id="rbi:RB2501_01156"/>
<keyword evidence="4 6" id="KW-1133">Transmembrane helix</keyword>
<dbReference type="InterPro" id="IPR050833">
    <property type="entry name" value="Poly_Biosynth_Transport"/>
</dbReference>
<feature type="transmembrane region" description="Helical" evidence="6">
    <location>
        <begin position="333"/>
        <end position="353"/>
    </location>
</feature>
<evidence type="ECO:0000256" key="3">
    <source>
        <dbReference type="ARBA" id="ARBA00022692"/>
    </source>
</evidence>
<dbReference type="AlphaFoldDB" id="A4CP24"/>
<evidence type="ECO:0000313" key="7">
    <source>
        <dbReference type="EMBL" id="EAR14641.1"/>
    </source>
</evidence>
<feature type="transmembrane region" description="Helical" evidence="6">
    <location>
        <begin position="220"/>
        <end position="240"/>
    </location>
</feature>
<evidence type="ECO:0000256" key="5">
    <source>
        <dbReference type="ARBA" id="ARBA00023136"/>
    </source>
</evidence>
<gene>
    <name evidence="7" type="ordered locus">RB2501_01156</name>
</gene>
<reference evidence="7 8" key="1">
    <citation type="journal article" date="2009" name="J. Bacteriol.">
        <title>Complete genome sequence of Robiginitalea biformata HTCC2501.</title>
        <authorList>
            <person name="Oh H.M."/>
            <person name="Giovannoni S.J."/>
            <person name="Lee K."/>
            <person name="Ferriera S."/>
            <person name="Johnson J."/>
            <person name="Cho J.C."/>
        </authorList>
    </citation>
    <scope>NUCLEOTIDE SEQUENCE [LARGE SCALE GENOMIC DNA]</scope>
    <source>
        <strain evidence="8">ATCC BAA-864 / HTCC2501 / KCTC 12146</strain>
    </source>
</reference>
<dbReference type="HOGENOM" id="CLU_646819_0_0_10"/>
<evidence type="ECO:0000256" key="4">
    <source>
        <dbReference type="ARBA" id="ARBA00022989"/>
    </source>
</evidence>
<feature type="transmembrane region" description="Helical" evidence="6">
    <location>
        <begin position="118"/>
        <end position="134"/>
    </location>
</feature>
<feature type="transmembrane region" description="Helical" evidence="6">
    <location>
        <begin position="87"/>
        <end position="112"/>
    </location>
</feature>
<dbReference type="PANTHER" id="PTHR30250:SF11">
    <property type="entry name" value="O-ANTIGEN TRANSPORTER-RELATED"/>
    <property type="match status" value="1"/>
</dbReference>
<keyword evidence="3 6" id="KW-0812">Transmembrane</keyword>
<evidence type="ECO:0000256" key="2">
    <source>
        <dbReference type="ARBA" id="ARBA00022475"/>
    </source>
</evidence>
<dbReference type="OrthoDB" id="1414494at2"/>
<evidence type="ECO:0000256" key="6">
    <source>
        <dbReference type="SAM" id="Phobius"/>
    </source>
</evidence>
<name>A4CP24_ROBBH</name>
<evidence type="ECO:0000313" key="8">
    <source>
        <dbReference type="Proteomes" id="UP000009049"/>
    </source>
</evidence>
<dbReference type="RefSeq" id="WP_015755429.1">
    <property type="nucleotide sequence ID" value="NC_013222.1"/>
</dbReference>
<feature type="transmembrane region" description="Helical" evidence="6">
    <location>
        <begin position="390"/>
        <end position="410"/>
    </location>
</feature>
<feature type="transmembrane region" description="Helical" evidence="6">
    <location>
        <begin position="21"/>
        <end position="45"/>
    </location>
</feature>
<accession>A4CP24</accession>
<keyword evidence="8" id="KW-1185">Reference proteome</keyword>
<dbReference type="PANTHER" id="PTHR30250">
    <property type="entry name" value="PST FAMILY PREDICTED COLANIC ACID TRANSPORTER"/>
    <property type="match status" value="1"/>
</dbReference>
<dbReference type="EMBL" id="CP001712">
    <property type="protein sequence ID" value="EAR14641.1"/>
    <property type="molecule type" value="Genomic_DNA"/>
</dbReference>
<dbReference type="STRING" id="313596.RB2501_01156"/>
<feature type="transmembrane region" description="Helical" evidence="6">
    <location>
        <begin position="365"/>
        <end position="384"/>
    </location>
</feature>
<sequence>MITFGEIHEKINTLFKQKDRNYVLASQIISAIIALISGKLIAIYVSPEDFGTYGIQFATYTFFTTLLIHPIIQFIKTSNNTLIPRIGIKPFVITMVVSIGISYLLMASFLAWYYGTQLWPLFILLFFFILTSSLNNVLNDHLNIRNRLIDFSKLALLRSISALLFISLYFYIGYNYLTDIYALWAMQLFGGVLGLLFFGRKYHFYLGGFPVKYSSFFKKYIRYAWPLIFLALWTWISNYFDRYAIEYFLSTEKVGIYSASYGVGSKIFLVLSPIFMIMVTPQVYAVVKRDQKKKVLERYGKVYTTVAIPILVVIYFTRNIIGKLLLSDQYSDGFFLIFWIAIAFYLLTLSKLYELYFFSEKNTRIIFYANGLSALVNLLLNIILLKPYGLFGAAIASCIAFMVHFGIIFIKIKSENLRQNII</sequence>
<proteinExistence type="predicted"/>